<keyword evidence="4" id="KW-0812">Transmembrane</keyword>
<dbReference type="EMBL" id="FTMS01000025">
    <property type="protein sequence ID" value="SIR01858.1"/>
    <property type="molecule type" value="Genomic_DNA"/>
</dbReference>
<dbReference type="Proteomes" id="UP000186400">
    <property type="component" value="Unassembled WGS sequence"/>
</dbReference>
<evidence type="ECO:0000313" key="7">
    <source>
        <dbReference type="Proteomes" id="UP000186400"/>
    </source>
</evidence>
<evidence type="ECO:0000256" key="4">
    <source>
        <dbReference type="SAM" id="Phobius"/>
    </source>
</evidence>
<dbReference type="OrthoDB" id="359020at2"/>
<dbReference type="InterPro" id="IPR013126">
    <property type="entry name" value="Hsp_70_fam"/>
</dbReference>
<keyword evidence="4" id="KW-1133">Transmembrane helix</keyword>
<feature type="region of interest" description="Disordered" evidence="3">
    <location>
        <begin position="191"/>
        <end position="243"/>
    </location>
</feature>
<keyword evidence="7" id="KW-1185">Reference proteome</keyword>
<feature type="region of interest" description="Disordered" evidence="3">
    <location>
        <begin position="117"/>
        <end position="154"/>
    </location>
</feature>
<evidence type="ECO:0000256" key="2">
    <source>
        <dbReference type="ARBA" id="ARBA00022840"/>
    </source>
</evidence>
<dbReference type="InterPro" id="IPR036779">
    <property type="entry name" value="LysM_dom_sf"/>
</dbReference>
<protein>
    <submittedName>
        <fullName evidence="6">Hsp70 protein</fullName>
    </submittedName>
</protein>
<evidence type="ECO:0000313" key="6">
    <source>
        <dbReference type="EMBL" id="SIR01858.1"/>
    </source>
</evidence>
<feature type="transmembrane region" description="Helical" evidence="4">
    <location>
        <begin position="160"/>
        <end position="181"/>
    </location>
</feature>
<dbReference type="Gene3D" id="2.60.34.10">
    <property type="entry name" value="Substrate Binding Domain Of DNAk, Chain A, domain 1"/>
    <property type="match status" value="1"/>
</dbReference>
<dbReference type="PROSITE" id="PS51782">
    <property type="entry name" value="LYSM"/>
    <property type="match status" value="1"/>
</dbReference>
<reference evidence="6 7" key="1">
    <citation type="submission" date="2017-01" db="EMBL/GenBank/DDBJ databases">
        <authorList>
            <person name="Mah S.A."/>
            <person name="Swanson W.J."/>
            <person name="Moy G.W."/>
            <person name="Vacquier V.D."/>
        </authorList>
    </citation>
    <scope>NUCLEOTIDE SEQUENCE [LARGE SCALE GENOMIC DNA]</scope>
    <source>
        <strain evidence="6 7">ASpG1</strain>
    </source>
</reference>
<dbReference type="GO" id="GO:0140662">
    <property type="term" value="F:ATP-dependent protein folding chaperone"/>
    <property type="evidence" value="ECO:0007669"/>
    <property type="project" value="InterPro"/>
</dbReference>
<dbReference type="InterPro" id="IPR029047">
    <property type="entry name" value="HSP70_peptide-bd_sf"/>
</dbReference>
<dbReference type="Pfam" id="PF01476">
    <property type="entry name" value="LysM"/>
    <property type="match status" value="1"/>
</dbReference>
<keyword evidence="4" id="KW-0472">Membrane</keyword>
<dbReference type="STRING" id="159291.SAMN05920897_1251"/>
<dbReference type="Pfam" id="PF00012">
    <property type="entry name" value="HSP70"/>
    <property type="match status" value="1"/>
</dbReference>
<evidence type="ECO:0000259" key="5">
    <source>
        <dbReference type="PROSITE" id="PS51782"/>
    </source>
</evidence>
<gene>
    <name evidence="6" type="ORF">SAMN05920897_1251</name>
</gene>
<organism evidence="6 7">
    <name type="scientific">Alkalispirochaeta americana</name>
    <dbReference type="NCBI Taxonomy" id="159291"/>
    <lineage>
        <taxon>Bacteria</taxon>
        <taxon>Pseudomonadati</taxon>
        <taxon>Spirochaetota</taxon>
        <taxon>Spirochaetia</taxon>
        <taxon>Spirochaetales</taxon>
        <taxon>Spirochaetaceae</taxon>
        <taxon>Alkalispirochaeta</taxon>
    </lineage>
</organism>
<dbReference type="SUPFAM" id="SSF100920">
    <property type="entry name" value="Heat shock protein 70kD (HSP70), peptide-binding domain"/>
    <property type="match status" value="1"/>
</dbReference>
<dbReference type="Gene3D" id="3.10.350.10">
    <property type="entry name" value="LysM domain"/>
    <property type="match status" value="1"/>
</dbReference>
<dbReference type="AlphaFoldDB" id="A0A1N6XHM1"/>
<sequence>MIGVRLADRSFYPVFDGQGSVRKKLVLTTVRDEQDRAEISLYRVFEQQDPGFKEQSELQSEEFLGTVALTNLSPQKQGTPDLDLLLTLDDEGVLHVVATDRQGGGMQSLVIPLEDRRNSSPYQRISEGDRDFLDEPEDDSGFDEDPRHWEPSPGHRSGRLVLVLLFALLIVLLFAAATLVFRSFAAGDAVEPTPVEQPPDPHPPQEAAPFQEPEHSGEQEPLAREDRVEPAKEAKEAEPSLAEGGAVREDTLYQISWGDTLWDLSLRFYGTPWRFLEIADKNRIRDPDVIFADQDLLIPKR</sequence>
<accession>A0A1N6XHM1</accession>
<dbReference type="RefSeq" id="WP_076489878.1">
    <property type="nucleotide sequence ID" value="NZ_FTMS01000025.1"/>
</dbReference>
<name>A0A1N6XHM1_9SPIO</name>
<evidence type="ECO:0000256" key="3">
    <source>
        <dbReference type="SAM" id="MobiDB-lite"/>
    </source>
</evidence>
<keyword evidence="1" id="KW-0547">Nucleotide-binding</keyword>
<feature type="compositionally biased region" description="Acidic residues" evidence="3">
    <location>
        <begin position="134"/>
        <end position="143"/>
    </location>
</feature>
<feature type="compositionally biased region" description="Pro residues" evidence="3">
    <location>
        <begin position="195"/>
        <end position="206"/>
    </location>
</feature>
<dbReference type="SMART" id="SM00257">
    <property type="entry name" value="LysM"/>
    <property type="match status" value="1"/>
</dbReference>
<feature type="compositionally biased region" description="Basic and acidic residues" evidence="3">
    <location>
        <begin position="212"/>
        <end position="238"/>
    </location>
</feature>
<dbReference type="CDD" id="cd00118">
    <property type="entry name" value="LysM"/>
    <property type="match status" value="1"/>
</dbReference>
<dbReference type="GO" id="GO:0005524">
    <property type="term" value="F:ATP binding"/>
    <property type="evidence" value="ECO:0007669"/>
    <property type="project" value="UniProtKB-KW"/>
</dbReference>
<keyword evidence="2" id="KW-0067">ATP-binding</keyword>
<evidence type="ECO:0000256" key="1">
    <source>
        <dbReference type="ARBA" id="ARBA00022741"/>
    </source>
</evidence>
<feature type="domain" description="LysM" evidence="5">
    <location>
        <begin position="251"/>
        <end position="298"/>
    </location>
</feature>
<dbReference type="InterPro" id="IPR018392">
    <property type="entry name" value="LysM"/>
</dbReference>
<proteinExistence type="predicted"/>